<evidence type="ECO:0000313" key="2">
    <source>
        <dbReference type="Proteomes" id="UP000045782"/>
    </source>
</evidence>
<protein>
    <submittedName>
        <fullName evidence="1">Conserved membrane protein of uncharacterized function</fullName>
    </submittedName>
</protein>
<sequence length="262" mass="28288">MANPTGGNSEAKPDTRGQEPTESAEQPEGAANAPEVSDTEDNTDTGPVPPLDDAQTVVMAPAKPDVPRYTAPGFDANKTEMIDPVGDDPKTEFIQPLATQARPKAATPETIAPRKEEKRSWGWVIALALVVAALAAVIVLAAVIISRTSTPKASQEELVRNSIQNYDNAIQTGNLAALRTITCGETRDGYVRYPDGEWSQTYQKVAAAKQYPVVASIDEVVVNGEHAEANVTSFMAFAPQTRSSRSFDLQFRDNQWKICQSD</sequence>
<organism evidence="1 2">
    <name type="scientific">Mycobacteroides abscessus</name>
    <dbReference type="NCBI Taxonomy" id="36809"/>
    <lineage>
        <taxon>Bacteria</taxon>
        <taxon>Bacillati</taxon>
        <taxon>Actinomycetota</taxon>
        <taxon>Actinomycetes</taxon>
        <taxon>Mycobacteriales</taxon>
        <taxon>Mycobacteriaceae</taxon>
        <taxon>Mycobacteroides</taxon>
    </lineage>
</organism>
<gene>
    <name evidence="1" type="ORF">ERS075579_00927</name>
</gene>
<reference evidence="1 2" key="1">
    <citation type="submission" date="2015-03" db="EMBL/GenBank/DDBJ databases">
        <authorList>
            <person name="Murphy D."/>
        </authorList>
    </citation>
    <scope>NUCLEOTIDE SEQUENCE [LARGE SCALE GENOMIC DNA]</scope>
    <source>
        <strain evidence="1 2">PAP088</strain>
    </source>
</reference>
<proteinExistence type="predicted"/>
<dbReference type="RefSeq" id="WP_016892436.1">
    <property type="nucleotide sequence ID" value="NZ_CSVC01000007.1"/>
</dbReference>
<dbReference type="Proteomes" id="UP000045782">
    <property type="component" value="Unassembled WGS sequence"/>
</dbReference>
<evidence type="ECO:0000313" key="1">
    <source>
        <dbReference type="EMBL" id="CPV38499.1"/>
    </source>
</evidence>
<dbReference type="EMBL" id="CSWP01000002">
    <property type="protein sequence ID" value="CPV38499.1"/>
    <property type="molecule type" value="Genomic_DNA"/>
</dbReference>
<accession>A0A0U0ZJF6</accession>
<name>A0A0U0ZJF6_9MYCO</name>
<dbReference type="AlphaFoldDB" id="A0A0U0ZJF6"/>